<protein>
    <submittedName>
        <fullName evidence="1">Uncharacterized protein</fullName>
    </submittedName>
</protein>
<proteinExistence type="predicted"/>
<gene>
    <name evidence="1" type="ORF">V473_09235</name>
</gene>
<dbReference type="RefSeq" id="WP_066602767.1">
    <property type="nucleotide sequence ID" value="NZ_KQ130434.1"/>
</dbReference>
<name>A0A0J8AVQ4_9SPHN</name>
<sequence length="114" mass="12416">MSASLPAAFADLEPFAHLWIGLETMESRYRARQDMSFDALKQFYDVIAPRLADIMTHLDAFGSDTLPSAEARLYRVALGLVEAAQAVEFFTAARLPGAPYPHDVAVGGQAARSD</sequence>
<accession>A0A0J8AVQ4</accession>
<organism evidence="1 2">
    <name type="scientific">Sphingobium cupriresistens LL01</name>
    <dbReference type="NCBI Taxonomy" id="1420583"/>
    <lineage>
        <taxon>Bacteria</taxon>
        <taxon>Pseudomonadati</taxon>
        <taxon>Pseudomonadota</taxon>
        <taxon>Alphaproteobacteria</taxon>
        <taxon>Sphingomonadales</taxon>
        <taxon>Sphingomonadaceae</taxon>
        <taxon>Sphingobium</taxon>
    </lineage>
</organism>
<dbReference type="EMBL" id="JACT01000001">
    <property type="protein sequence ID" value="KMS58295.1"/>
    <property type="molecule type" value="Genomic_DNA"/>
</dbReference>
<dbReference type="AlphaFoldDB" id="A0A0J8AVQ4"/>
<dbReference type="PATRIC" id="fig|1420583.3.peg.1856"/>
<comment type="caution">
    <text evidence="1">The sequence shown here is derived from an EMBL/GenBank/DDBJ whole genome shotgun (WGS) entry which is preliminary data.</text>
</comment>
<keyword evidence="2" id="KW-1185">Reference proteome</keyword>
<reference evidence="1 2" key="1">
    <citation type="journal article" date="2015" name="G3 (Bethesda)">
        <title>Insights into Ongoing Evolution of the Hexachlorocyclohexane Catabolic Pathway from Comparative Genomics of Ten Sphingomonadaceae Strains.</title>
        <authorList>
            <person name="Pearce S.L."/>
            <person name="Oakeshott J.G."/>
            <person name="Pandey G."/>
        </authorList>
    </citation>
    <scope>NUCLEOTIDE SEQUENCE [LARGE SCALE GENOMIC DNA]</scope>
    <source>
        <strain evidence="1 2">LL01</strain>
    </source>
</reference>
<dbReference type="STRING" id="1420583.V473_09235"/>
<evidence type="ECO:0000313" key="1">
    <source>
        <dbReference type="EMBL" id="KMS58295.1"/>
    </source>
</evidence>
<dbReference type="Proteomes" id="UP000052232">
    <property type="component" value="Unassembled WGS sequence"/>
</dbReference>
<evidence type="ECO:0000313" key="2">
    <source>
        <dbReference type="Proteomes" id="UP000052232"/>
    </source>
</evidence>